<dbReference type="FunFam" id="3.40.50.300:FF:001091">
    <property type="entry name" value="Probable disease resistance protein At1g61300"/>
    <property type="match status" value="1"/>
</dbReference>
<dbReference type="Pfam" id="PF00931">
    <property type="entry name" value="NB-ARC"/>
    <property type="match status" value="1"/>
</dbReference>
<feature type="domain" description="Disease resistance N-terminal" evidence="5">
    <location>
        <begin position="5"/>
        <end position="87"/>
    </location>
</feature>
<dbReference type="Pfam" id="PF23559">
    <property type="entry name" value="WHD_DRP"/>
    <property type="match status" value="1"/>
</dbReference>
<evidence type="ECO:0000256" key="3">
    <source>
        <dbReference type="ARBA" id="ARBA00022821"/>
    </source>
</evidence>
<keyword evidence="9" id="KW-1185">Reference proteome</keyword>
<dbReference type="CDD" id="cd14798">
    <property type="entry name" value="RX-CC_like"/>
    <property type="match status" value="1"/>
</dbReference>
<dbReference type="Pfam" id="PF23598">
    <property type="entry name" value="LRR_14"/>
    <property type="match status" value="1"/>
</dbReference>
<dbReference type="Gene3D" id="1.20.5.4130">
    <property type="match status" value="1"/>
</dbReference>
<organism evidence="8 9">
    <name type="scientific">Pyrus ussuriensis x Pyrus communis</name>
    <dbReference type="NCBI Taxonomy" id="2448454"/>
    <lineage>
        <taxon>Eukaryota</taxon>
        <taxon>Viridiplantae</taxon>
        <taxon>Streptophyta</taxon>
        <taxon>Embryophyta</taxon>
        <taxon>Tracheophyta</taxon>
        <taxon>Spermatophyta</taxon>
        <taxon>Magnoliopsida</taxon>
        <taxon>eudicotyledons</taxon>
        <taxon>Gunneridae</taxon>
        <taxon>Pentapetalae</taxon>
        <taxon>rosids</taxon>
        <taxon>fabids</taxon>
        <taxon>Rosales</taxon>
        <taxon>Rosaceae</taxon>
        <taxon>Amygdaloideae</taxon>
        <taxon>Maleae</taxon>
        <taxon>Pyrus</taxon>
    </lineage>
</organism>
<dbReference type="Proteomes" id="UP000327157">
    <property type="component" value="Unassembled WGS sequence"/>
</dbReference>
<dbReference type="InterPro" id="IPR044974">
    <property type="entry name" value="Disease_R_plants"/>
</dbReference>
<evidence type="ECO:0000313" key="9">
    <source>
        <dbReference type="Proteomes" id="UP000327157"/>
    </source>
</evidence>
<dbReference type="PANTHER" id="PTHR23155">
    <property type="entry name" value="DISEASE RESISTANCE PROTEIN RP"/>
    <property type="match status" value="1"/>
</dbReference>
<feature type="domain" description="NB-ARC" evidence="4">
    <location>
        <begin position="170"/>
        <end position="342"/>
    </location>
</feature>
<protein>
    <submittedName>
        <fullName evidence="8">Disease resistance protein</fullName>
    </submittedName>
</protein>
<dbReference type="Gene3D" id="3.80.10.10">
    <property type="entry name" value="Ribonuclease Inhibitor"/>
    <property type="match status" value="1"/>
</dbReference>
<dbReference type="Gene3D" id="1.10.10.10">
    <property type="entry name" value="Winged helix-like DNA-binding domain superfamily/Winged helix DNA-binding domain"/>
    <property type="match status" value="1"/>
</dbReference>
<dbReference type="FunFam" id="1.10.10.10:FF:000322">
    <property type="entry name" value="Probable disease resistance protein At1g63360"/>
    <property type="match status" value="1"/>
</dbReference>
<evidence type="ECO:0000259" key="7">
    <source>
        <dbReference type="Pfam" id="PF23598"/>
    </source>
</evidence>
<dbReference type="InterPro" id="IPR032675">
    <property type="entry name" value="LRR_dom_sf"/>
</dbReference>
<gene>
    <name evidence="8" type="ORF">D8674_038611</name>
</gene>
<feature type="domain" description="Disease resistance protein winged helix" evidence="6">
    <location>
        <begin position="463"/>
        <end position="538"/>
    </location>
</feature>
<dbReference type="InterPro" id="IPR041118">
    <property type="entry name" value="Rx_N"/>
</dbReference>
<comment type="caution">
    <text evidence="8">The sequence shown here is derived from an EMBL/GenBank/DDBJ whole genome shotgun (WGS) entry which is preliminary data.</text>
</comment>
<evidence type="ECO:0000313" key="8">
    <source>
        <dbReference type="EMBL" id="KAB2614576.1"/>
    </source>
</evidence>
<evidence type="ECO:0000256" key="2">
    <source>
        <dbReference type="ARBA" id="ARBA00022741"/>
    </source>
</evidence>
<evidence type="ECO:0000259" key="4">
    <source>
        <dbReference type="Pfam" id="PF00931"/>
    </source>
</evidence>
<dbReference type="PRINTS" id="PR00364">
    <property type="entry name" value="DISEASERSIST"/>
</dbReference>
<dbReference type="GO" id="GO:0043531">
    <property type="term" value="F:ADP binding"/>
    <property type="evidence" value="ECO:0007669"/>
    <property type="project" value="InterPro"/>
</dbReference>
<dbReference type="InterPro" id="IPR058922">
    <property type="entry name" value="WHD_DRP"/>
</dbReference>
<evidence type="ECO:0000256" key="1">
    <source>
        <dbReference type="ARBA" id="ARBA00022737"/>
    </source>
</evidence>
<proteinExistence type="predicted"/>
<dbReference type="OrthoDB" id="1160446at2759"/>
<dbReference type="Pfam" id="PF18052">
    <property type="entry name" value="Rx_N"/>
    <property type="match status" value="1"/>
</dbReference>
<dbReference type="AlphaFoldDB" id="A0A5N5GGF1"/>
<keyword evidence="3" id="KW-0611">Plant defense</keyword>
<keyword evidence="1" id="KW-0677">Repeat</keyword>
<dbReference type="InterPro" id="IPR027417">
    <property type="entry name" value="P-loop_NTPase"/>
</dbReference>
<dbReference type="SUPFAM" id="SSF52058">
    <property type="entry name" value="L domain-like"/>
    <property type="match status" value="1"/>
</dbReference>
<accession>A0A5N5GGF1</accession>
<evidence type="ECO:0000259" key="6">
    <source>
        <dbReference type="Pfam" id="PF23559"/>
    </source>
</evidence>
<dbReference type="InterPro" id="IPR055414">
    <property type="entry name" value="LRR_R13L4/SHOC2-like"/>
</dbReference>
<dbReference type="GO" id="GO:0098542">
    <property type="term" value="P:defense response to other organism"/>
    <property type="evidence" value="ECO:0007669"/>
    <property type="project" value="TreeGrafter"/>
</dbReference>
<keyword evidence="2" id="KW-0547">Nucleotide-binding</keyword>
<reference evidence="8 9" key="2">
    <citation type="submission" date="2019-11" db="EMBL/GenBank/DDBJ databases">
        <title>A de novo genome assembly of a pear dwarfing rootstock.</title>
        <authorList>
            <person name="Wang F."/>
            <person name="Wang J."/>
            <person name="Li S."/>
            <person name="Zhang Y."/>
            <person name="Fang M."/>
            <person name="Ma L."/>
            <person name="Zhao Y."/>
            <person name="Jiang S."/>
        </authorList>
    </citation>
    <scope>NUCLEOTIDE SEQUENCE [LARGE SCALE GENOMIC DNA]</scope>
    <source>
        <strain evidence="8">S2</strain>
        <tissue evidence="8">Leaf</tissue>
    </source>
</reference>
<dbReference type="InterPro" id="IPR042197">
    <property type="entry name" value="Apaf_helical"/>
</dbReference>
<reference evidence="8 9" key="1">
    <citation type="submission" date="2019-09" db="EMBL/GenBank/DDBJ databases">
        <authorList>
            <person name="Ou C."/>
        </authorList>
    </citation>
    <scope>NUCLEOTIDE SEQUENCE [LARGE SCALE GENOMIC DNA]</scope>
    <source>
        <strain evidence="8">S2</strain>
        <tissue evidence="8">Leaf</tissue>
    </source>
</reference>
<dbReference type="Gene3D" id="1.10.8.430">
    <property type="entry name" value="Helical domain of apoptotic protease-activating factors"/>
    <property type="match status" value="1"/>
</dbReference>
<dbReference type="Gene3D" id="3.40.50.300">
    <property type="entry name" value="P-loop containing nucleotide triphosphate hydrolases"/>
    <property type="match status" value="1"/>
</dbReference>
<evidence type="ECO:0000259" key="5">
    <source>
        <dbReference type="Pfam" id="PF18052"/>
    </source>
</evidence>
<dbReference type="SUPFAM" id="SSF52540">
    <property type="entry name" value="P-loop containing nucleoside triphosphate hydrolases"/>
    <property type="match status" value="2"/>
</dbReference>
<sequence>MAEAVVSMVIEGLKGGLVEEVKFLYGVGDQIEHAQTELLLIQGFLKDADAKKEDSEVVRIGVQIIREAAYDLEDVVESFVLKVVLKRGGSVKLVLKRFGCILNEVVNRHKVGSEIRSITAKLSDMRSKLQGYNIQQITGTPYEGATTFEKQKEHMQTYPHVIEHDVVGLEEDVKILATHLVKEENCPKIVSIWGMGGSGKTTLAKQVYGHNEVKRHFDCFAWVCVSQQCQGKEVLEDILIQLTQDTKDKTKEMNKNQIVGKLCSIQKEKKCLVVLDDLWTCDAWKSLEPGFPGGAETKSRILLTTRKKDVAEIARENGFVHSSRVLDDKESWELFKKIAISGRDRTKSEIDAEKEEQGKKIPQHCADSKIDAEKETLGKKMLQHCAGLPLAITVLAGLLAGKVTVEEWKTVNKNVDVYIRRGANLDQEYKGDQEYAGASWVLALSYDDLPYRLKPCFLYLGHFPEDYEIPVKRLAQLWIAEGFISSGSQQHGSVEVLEDVAYACLIELVERCMVQVGTFGSTKKIKTCHLHDLMRDLCLVKAEEENFLHVVNFTKAATIPQVRRLGVYLEEKCVDRFAPTRNDHLRSLLFFVDPEYKFANWKKNFLRSVVCNFKLLRVLKFEGIMTDVELPSNIGNLVHLRFLSLRGSRVEWLPSSLGNLVCLQTLDLRLYTSPVKVPNVIWKMKELRHLYLPFRYKGKLKLATLGNLQSLVNVAGADCDLTHLAELTNLRKLLIRCGVKNMEEMWKSTGITFNHLRSLSLWVDDDDEVIPMHIVLSCPHIYKLELRGRIREQSLEGLLGYENLTKMSLWSTGLQLESLKILEKIPNLRMLWLHACSFDENVTEVVVSEEGYPNLEFLELQLLWELKSWRIEKGGMPSLRRLSIVACSELRAVPEGLENVTTLKELTIQYMTQRFCSRVGEGGEDFYKIQHVPSLLIVNIREDGVVDN</sequence>
<dbReference type="InterPro" id="IPR038005">
    <property type="entry name" value="RX-like_CC"/>
</dbReference>
<feature type="domain" description="Disease resistance R13L4/SHOC-2-like LRR" evidence="7">
    <location>
        <begin position="610"/>
        <end position="912"/>
    </location>
</feature>
<dbReference type="InterPro" id="IPR002182">
    <property type="entry name" value="NB-ARC"/>
</dbReference>
<dbReference type="InterPro" id="IPR036388">
    <property type="entry name" value="WH-like_DNA-bd_sf"/>
</dbReference>
<name>A0A5N5GGF1_9ROSA</name>
<dbReference type="PANTHER" id="PTHR23155:SF1185">
    <property type="entry name" value="DISEASE RESISTANCE RPP8-LIKE PROTEIN 3-RELATED"/>
    <property type="match status" value="1"/>
</dbReference>
<dbReference type="EMBL" id="SMOL01000406">
    <property type="protein sequence ID" value="KAB2614576.1"/>
    <property type="molecule type" value="Genomic_DNA"/>
</dbReference>